<dbReference type="EC" id="2.7.13.3" evidence="2"/>
<dbReference type="PANTHER" id="PTHR42878:SF15">
    <property type="entry name" value="BACTERIOPHYTOCHROME"/>
    <property type="match status" value="1"/>
</dbReference>
<dbReference type="Pfam" id="PF08447">
    <property type="entry name" value="PAS_3"/>
    <property type="match status" value="2"/>
</dbReference>
<dbReference type="SUPFAM" id="SSF55785">
    <property type="entry name" value="PYP-like sensor domain (PAS domain)"/>
    <property type="match status" value="2"/>
</dbReference>
<proteinExistence type="predicted"/>
<dbReference type="InterPro" id="IPR036890">
    <property type="entry name" value="HATPase_C_sf"/>
</dbReference>
<gene>
    <name evidence="11" type="ORF">HY912_05550</name>
</gene>
<dbReference type="PROSITE" id="PS50113">
    <property type="entry name" value="PAC"/>
    <property type="match status" value="2"/>
</dbReference>
<organism evidence="11 12">
    <name type="scientific">Desulfomonile tiedjei</name>
    <dbReference type="NCBI Taxonomy" id="2358"/>
    <lineage>
        <taxon>Bacteria</taxon>
        <taxon>Pseudomonadati</taxon>
        <taxon>Thermodesulfobacteriota</taxon>
        <taxon>Desulfomonilia</taxon>
        <taxon>Desulfomonilales</taxon>
        <taxon>Desulfomonilaceae</taxon>
        <taxon>Desulfomonile</taxon>
    </lineage>
</organism>
<dbReference type="InterPro" id="IPR003661">
    <property type="entry name" value="HisK_dim/P_dom"/>
</dbReference>
<dbReference type="CDD" id="cd00082">
    <property type="entry name" value="HisKA"/>
    <property type="match status" value="1"/>
</dbReference>
<dbReference type="InterPro" id="IPR050351">
    <property type="entry name" value="BphY/WalK/GraS-like"/>
</dbReference>
<dbReference type="GO" id="GO:0016020">
    <property type="term" value="C:membrane"/>
    <property type="evidence" value="ECO:0007669"/>
    <property type="project" value="UniProtKB-SubCell"/>
</dbReference>
<comment type="catalytic activity">
    <reaction evidence="1">
        <text>ATP + protein L-histidine = ADP + protein N-phospho-L-histidine.</text>
        <dbReference type="EC" id="2.7.13.3"/>
    </reaction>
</comment>
<feature type="domain" description="PAS" evidence="9">
    <location>
        <begin position="39"/>
        <end position="76"/>
    </location>
</feature>
<dbReference type="Gene3D" id="3.30.565.10">
    <property type="entry name" value="Histidine kinase-like ATPase, C-terminal domain"/>
    <property type="match status" value="1"/>
</dbReference>
<evidence type="ECO:0000256" key="1">
    <source>
        <dbReference type="ARBA" id="ARBA00000085"/>
    </source>
</evidence>
<evidence type="ECO:0000313" key="12">
    <source>
        <dbReference type="Proteomes" id="UP000807825"/>
    </source>
</evidence>
<dbReference type="CDD" id="cd00130">
    <property type="entry name" value="PAS"/>
    <property type="match status" value="1"/>
</dbReference>
<reference evidence="11" key="1">
    <citation type="submission" date="2020-07" db="EMBL/GenBank/DDBJ databases">
        <title>Huge and variable diversity of episymbiotic CPR bacteria and DPANN archaea in groundwater ecosystems.</title>
        <authorList>
            <person name="He C.Y."/>
            <person name="Keren R."/>
            <person name="Whittaker M."/>
            <person name="Farag I.F."/>
            <person name="Doudna J."/>
            <person name="Cate J.H.D."/>
            <person name="Banfield J.F."/>
        </authorList>
    </citation>
    <scope>NUCLEOTIDE SEQUENCE</scope>
    <source>
        <strain evidence="11">NC_groundwater_1664_Pr3_B-0.1um_52_9</strain>
    </source>
</reference>
<evidence type="ECO:0000259" key="8">
    <source>
        <dbReference type="PROSITE" id="PS50109"/>
    </source>
</evidence>
<dbReference type="FunFam" id="3.30.565.10:FF:000006">
    <property type="entry name" value="Sensor histidine kinase WalK"/>
    <property type="match status" value="1"/>
</dbReference>
<dbReference type="Pfam" id="PF02518">
    <property type="entry name" value="HATPase_c"/>
    <property type="match status" value="1"/>
</dbReference>
<evidence type="ECO:0000256" key="4">
    <source>
        <dbReference type="ARBA" id="ARBA00022679"/>
    </source>
</evidence>
<dbReference type="SMART" id="SM00388">
    <property type="entry name" value="HisKA"/>
    <property type="match status" value="1"/>
</dbReference>
<dbReference type="InterPro" id="IPR005467">
    <property type="entry name" value="His_kinase_dom"/>
</dbReference>
<protein>
    <recommendedName>
        <fullName evidence="2">histidine kinase</fullName>
        <ecNumber evidence="2">2.7.13.3</ecNumber>
    </recommendedName>
</protein>
<feature type="domain" description="PAC" evidence="10">
    <location>
        <begin position="80"/>
        <end position="132"/>
    </location>
</feature>
<dbReference type="NCBIfam" id="TIGR00229">
    <property type="entry name" value="sensory_box"/>
    <property type="match status" value="2"/>
</dbReference>
<sequence length="561" mass="64026">LKRLTEIESIINRSPAVVFLSQNTDDMPVEFVSDNIIQFGYTKEEFLDEKVSFVKMIHPDDLDRVVTGIARCAPDKQTECHQQYRMLTKTGDARWVTGAHCIRCDQDGHITHYEGIILDDTAKKLAEAELRRAESRFRSLVEQIPAITYIMARENFGTVYVSPQVESLLGFTQNEFQTDPTIWLERLHPEDRKTVICGLEHAFSQGVTSVSEYRMLTKNNKTVWFRDASRPISGEADHSDFLQGVMLDVSDRKRAEEEIRILNKNLENHVRERTFQLEQANRSLKMEVAVRKHAEDQVRKLNQELTIRASELEEVNKELKAFSYSVSHDLRAPARIIFGLCQALIEDYGDKLDAEGHNYLDGLLSTSRRMEQLIDDMLKLSQVTRAELHVTGVDLAALALTLIAQCRRAEPSRNVEFTVEPDLEVKADFNLIRIAMENLLQNAWKFTGKLSKARIELGCTNRCNEPIYFVRDNGAGFDMEFSSRLFGVFQRLHRSDEFEGTGVGLATVRRIVNRHGGRVWAEAAVDKGATFYFTLPNTDLTIEADDENGYYTEGTADEIIT</sequence>
<dbReference type="InterPro" id="IPR036097">
    <property type="entry name" value="HisK_dim/P_sf"/>
</dbReference>
<dbReference type="SMART" id="SM00091">
    <property type="entry name" value="PAS"/>
    <property type="match status" value="2"/>
</dbReference>
<keyword evidence="7" id="KW-0175">Coiled coil</keyword>
<evidence type="ECO:0000313" key="11">
    <source>
        <dbReference type="EMBL" id="MBI5248941.1"/>
    </source>
</evidence>
<dbReference type="InterPro" id="IPR035965">
    <property type="entry name" value="PAS-like_dom_sf"/>
</dbReference>
<evidence type="ECO:0000259" key="10">
    <source>
        <dbReference type="PROSITE" id="PS50113"/>
    </source>
</evidence>
<dbReference type="SMART" id="SM00086">
    <property type="entry name" value="PAC"/>
    <property type="match status" value="2"/>
</dbReference>
<dbReference type="Pfam" id="PF00512">
    <property type="entry name" value="HisKA"/>
    <property type="match status" value="1"/>
</dbReference>
<dbReference type="InterPro" id="IPR004358">
    <property type="entry name" value="Sig_transdc_His_kin-like_C"/>
</dbReference>
<keyword evidence="4" id="KW-0808">Transferase</keyword>
<dbReference type="AlphaFoldDB" id="A0A9D6Z594"/>
<dbReference type="Gene3D" id="1.10.287.130">
    <property type="match status" value="1"/>
</dbReference>
<dbReference type="InterPro" id="IPR001610">
    <property type="entry name" value="PAC"/>
</dbReference>
<keyword evidence="3" id="KW-0597">Phosphoprotein</keyword>
<dbReference type="InterPro" id="IPR013655">
    <property type="entry name" value="PAS_fold_3"/>
</dbReference>
<dbReference type="PANTHER" id="PTHR42878">
    <property type="entry name" value="TWO-COMPONENT HISTIDINE KINASE"/>
    <property type="match status" value="1"/>
</dbReference>
<dbReference type="SMART" id="SM00387">
    <property type="entry name" value="HATPase_c"/>
    <property type="match status" value="1"/>
</dbReference>
<name>A0A9D6Z594_9BACT</name>
<dbReference type="GO" id="GO:0000155">
    <property type="term" value="F:phosphorelay sensor kinase activity"/>
    <property type="evidence" value="ECO:0007669"/>
    <property type="project" value="InterPro"/>
</dbReference>
<feature type="domain" description="Histidine kinase" evidence="8">
    <location>
        <begin position="325"/>
        <end position="539"/>
    </location>
</feature>
<feature type="domain" description="PAS" evidence="9">
    <location>
        <begin position="133"/>
        <end position="206"/>
    </location>
</feature>
<evidence type="ECO:0000256" key="6">
    <source>
        <dbReference type="ARBA" id="ARBA00023136"/>
    </source>
</evidence>
<dbReference type="PRINTS" id="PR00344">
    <property type="entry name" value="BCTRLSENSOR"/>
</dbReference>
<evidence type="ECO:0000256" key="3">
    <source>
        <dbReference type="ARBA" id="ARBA00022553"/>
    </source>
</evidence>
<dbReference type="PROSITE" id="PS50109">
    <property type="entry name" value="HIS_KIN"/>
    <property type="match status" value="1"/>
</dbReference>
<dbReference type="SUPFAM" id="SSF55874">
    <property type="entry name" value="ATPase domain of HSP90 chaperone/DNA topoisomerase II/histidine kinase"/>
    <property type="match status" value="1"/>
</dbReference>
<feature type="non-terminal residue" evidence="11">
    <location>
        <position position="1"/>
    </location>
</feature>
<keyword evidence="6" id="KW-0472">Membrane</keyword>
<dbReference type="InterPro" id="IPR000014">
    <property type="entry name" value="PAS"/>
</dbReference>
<accession>A0A9D6Z594</accession>
<dbReference type="EMBL" id="JACRDE010000159">
    <property type="protein sequence ID" value="MBI5248941.1"/>
    <property type="molecule type" value="Genomic_DNA"/>
</dbReference>
<dbReference type="InterPro" id="IPR000700">
    <property type="entry name" value="PAS-assoc_C"/>
</dbReference>
<dbReference type="InterPro" id="IPR003594">
    <property type="entry name" value="HATPase_dom"/>
</dbReference>
<dbReference type="Gene3D" id="3.30.450.20">
    <property type="entry name" value="PAS domain"/>
    <property type="match status" value="2"/>
</dbReference>
<evidence type="ECO:0000256" key="2">
    <source>
        <dbReference type="ARBA" id="ARBA00012438"/>
    </source>
</evidence>
<comment type="caution">
    <text evidence="11">The sequence shown here is derived from an EMBL/GenBank/DDBJ whole genome shotgun (WGS) entry which is preliminary data.</text>
</comment>
<dbReference type="GO" id="GO:0030295">
    <property type="term" value="F:protein kinase activator activity"/>
    <property type="evidence" value="ECO:0007669"/>
    <property type="project" value="TreeGrafter"/>
</dbReference>
<evidence type="ECO:0000256" key="5">
    <source>
        <dbReference type="ARBA" id="ARBA00022777"/>
    </source>
</evidence>
<dbReference type="GO" id="GO:0007234">
    <property type="term" value="P:osmosensory signaling via phosphorelay pathway"/>
    <property type="evidence" value="ECO:0007669"/>
    <property type="project" value="TreeGrafter"/>
</dbReference>
<evidence type="ECO:0000256" key="7">
    <source>
        <dbReference type="SAM" id="Coils"/>
    </source>
</evidence>
<feature type="domain" description="PAC" evidence="10">
    <location>
        <begin position="209"/>
        <end position="261"/>
    </location>
</feature>
<dbReference type="SUPFAM" id="SSF47384">
    <property type="entry name" value="Homodimeric domain of signal transducing histidine kinase"/>
    <property type="match status" value="1"/>
</dbReference>
<feature type="coiled-coil region" evidence="7">
    <location>
        <begin position="252"/>
        <end position="322"/>
    </location>
</feature>
<keyword evidence="5" id="KW-0418">Kinase</keyword>
<dbReference type="GO" id="GO:0000156">
    <property type="term" value="F:phosphorelay response regulator activity"/>
    <property type="evidence" value="ECO:0007669"/>
    <property type="project" value="TreeGrafter"/>
</dbReference>
<evidence type="ECO:0000259" key="9">
    <source>
        <dbReference type="PROSITE" id="PS50112"/>
    </source>
</evidence>
<dbReference type="PROSITE" id="PS50112">
    <property type="entry name" value="PAS"/>
    <property type="match status" value="2"/>
</dbReference>
<dbReference type="Proteomes" id="UP000807825">
    <property type="component" value="Unassembled WGS sequence"/>
</dbReference>